<comment type="caution">
    <text evidence="2">The sequence shown here is derived from an EMBL/GenBank/DDBJ whole genome shotgun (WGS) entry which is preliminary data.</text>
</comment>
<gene>
    <name evidence="2" type="ORF">SCF082_LOCUS44117</name>
</gene>
<organism evidence="2 3">
    <name type="scientific">Durusdinium trenchii</name>
    <dbReference type="NCBI Taxonomy" id="1381693"/>
    <lineage>
        <taxon>Eukaryota</taxon>
        <taxon>Sar</taxon>
        <taxon>Alveolata</taxon>
        <taxon>Dinophyceae</taxon>
        <taxon>Suessiales</taxon>
        <taxon>Symbiodiniaceae</taxon>
        <taxon>Durusdinium</taxon>
    </lineage>
</organism>
<evidence type="ECO:0000256" key="1">
    <source>
        <dbReference type="SAM" id="SignalP"/>
    </source>
</evidence>
<proteinExistence type="predicted"/>
<dbReference type="Proteomes" id="UP001642464">
    <property type="component" value="Unassembled WGS sequence"/>
</dbReference>
<keyword evidence="1" id="KW-0732">Signal</keyword>
<evidence type="ECO:0000313" key="3">
    <source>
        <dbReference type="Proteomes" id="UP001642464"/>
    </source>
</evidence>
<evidence type="ECO:0000313" key="2">
    <source>
        <dbReference type="EMBL" id="CAK9093821.1"/>
    </source>
</evidence>
<name>A0ABP0R3P9_9DINO</name>
<accession>A0ABP0R3P9</accession>
<sequence length="245" mass="26454">MPRILAAATVLLLPRLLRRTLLTWGPLALSRAAQASDLVTLPEVARCNGLQLRPQRLIGGGAQGSVFLTQAGAAHVLPEVSRPSTGASVSRECAILQRLQDVPNIVRCVEDCVVEGRRSSLLWPYFADATQLSSQSTTSVVSLLQTAVQLLKKGVAVADVQVLQKSNGELLWIDFTEAKLLEEEDFEVAARNFVAEVFALVPTTSRPAAIRTLVSCCAEGGAGRYGYLWAELPWSEEDMPELGPC</sequence>
<protein>
    <recommendedName>
        <fullName evidence="4">Protein kinase domain-containing protein</fullName>
    </recommendedName>
</protein>
<dbReference type="InterPro" id="IPR011009">
    <property type="entry name" value="Kinase-like_dom_sf"/>
</dbReference>
<reference evidence="2 3" key="1">
    <citation type="submission" date="2024-02" db="EMBL/GenBank/DDBJ databases">
        <authorList>
            <person name="Chen Y."/>
            <person name="Shah S."/>
            <person name="Dougan E. K."/>
            <person name="Thang M."/>
            <person name="Chan C."/>
        </authorList>
    </citation>
    <scope>NUCLEOTIDE SEQUENCE [LARGE SCALE GENOMIC DNA]</scope>
</reference>
<evidence type="ECO:0008006" key="4">
    <source>
        <dbReference type="Google" id="ProtNLM"/>
    </source>
</evidence>
<feature type="signal peptide" evidence="1">
    <location>
        <begin position="1"/>
        <end position="35"/>
    </location>
</feature>
<dbReference type="SUPFAM" id="SSF56112">
    <property type="entry name" value="Protein kinase-like (PK-like)"/>
    <property type="match status" value="1"/>
</dbReference>
<feature type="chain" id="PRO_5046616833" description="Protein kinase domain-containing protein" evidence="1">
    <location>
        <begin position="36"/>
        <end position="245"/>
    </location>
</feature>
<dbReference type="EMBL" id="CAXAMM010040529">
    <property type="protein sequence ID" value="CAK9093821.1"/>
    <property type="molecule type" value="Genomic_DNA"/>
</dbReference>
<keyword evidence="3" id="KW-1185">Reference proteome</keyword>